<feature type="active site" description="Charge relay system" evidence="1">
    <location>
        <position position="277"/>
    </location>
</feature>
<dbReference type="EMBL" id="JABZGU010000025">
    <property type="protein sequence ID" value="MBF4802589.1"/>
    <property type="molecule type" value="Genomic_DNA"/>
</dbReference>
<evidence type="ECO:0000256" key="2">
    <source>
        <dbReference type="PIRSR" id="PIRSR639069-2"/>
    </source>
</evidence>
<dbReference type="GO" id="GO:0005976">
    <property type="term" value="P:polysaccharide metabolic process"/>
    <property type="evidence" value="ECO:0007669"/>
    <property type="project" value="TreeGrafter"/>
</dbReference>
<keyword evidence="4" id="KW-0378">Hydrolase</keyword>
<dbReference type="PANTHER" id="PTHR40111">
    <property type="entry name" value="CEPHALOSPORIN-C DEACETYLASE"/>
    <property type="match status" value="1"/>
</dbReference>
<evidence type="ECO:0000313" key="4">
    <source>
        <dbReference type="EMBL" id="MBF4802589.1"/>
    </source>
</evidence>
<feature type="active site" description="Nucleophile" evidence="1">
    <location>
        <position position="186"/>
    </location>
</feature>
<sequence length="346" mass="38210">MHQEVLELTELKAAHALTPYPSDFEAFWKARMEEADNAPLSWQIVPSTEVTSTASVHFFDLTFVGIDGAEVYAKYLRPQTALDVQTPLVLQFHGYPGSSRSWFEQSSFLGLGCSLIALDNPGQGGRSLDGSSYKSTTVSGHLVLGLDGPVEDLYFVHLYQNIRLLCRIVRQLEGIDTDRVFVNGASQGGGIGLATCALNQGLINRAAILYPFLTDFRCVWELNADEVAYEGIRYYSRWFDADGSRVDEVFAKLAYIDSANFARLVTCPVLFGTGLDDPVVPPEAQFAAYNALTCPKRHLLYPGYAHEEIGDFDDKIIDFFCSDKGEQALEELNSSFPAQAEGEVKA</sequence>
<reference evidence="4" key="1">
    <citation type="submission" date="2020-04" db="EMBL/GenBank/DDBJ databases">
        <title>Deep metagenomics examines the oral microbiome during advanced dental caries in children, revealing novel taxa and co-occurrences with host molecules.</title>
        <authorList>
            <person name="Baker J.L."/>
            <person name="Morton J.T."/>
            <person name="Dinis M."/>
            <person name="Alvarez R."/>
            <person name="Tran N.C."/>
            <person name="Knight R."/>
            <person name="Edlund A."/>
        </authorList>
    </citation>
    <scope>NUCLEOTIDE SEQUENCE</scope>
    <source>
        <strain evidence="4">JCVI_3_bin.11</strain>
    </source>
</reference>
<dbReference type="Proteomes" id="UP000787322">
    <property type="component" value="Unassembled WGS sequence"/>
</dbReference>
<dbReference type="PANTHER" id="PTHR40111:SF1">
    <property type="entry name" value="CEPHALOSPORIN-C DEACETYLASE"/>
    <property type="match status" value="1"/>
</dbReference>
<protein>
    <submittedName>
        <fullName evidence="4">Alpha/beta fold hydrolase</fullName>
    </submittedName>
</protein>
<feature type="domain" description="Acetyl xylan esterase" evidence="3">
    <location>
        <begin position="5"/>
        <end position="321"/>
    </location>
</feature>
<organism evidence="4 5">
    <name type="scientific">Lancefieldella parvula</name>
    <dbReference type="NCBI Taxonomy" id="1382"/>
    <lineage>
        <taxon>Bacteria</taxon>
        <taxon>Bacillati</taxon>
        <taxon>Actinomycetota</taxon>
        <taxon>Coriobacteriia</taxon>
        <taxon>Coriobacteriales</taxon>
        <taxon>Atopobiaceae</taxon>
        <taxon>Lancefieldella</taxon>
    </lineage>
</organism>
<evidence type="ECO:0000256" key="1">
    <source>
        <dbReference type="PIRSR" id="PIRSR639069-1"/>
    </source>
</evidence>
<name>A0A9D5X2Z2_9ACTN</name>
<dbReference type="Pfam" id="PF05448">
    <property type="entry name" value="AXE1"/>
    <property type="match status" value="1"/>
</dbReference>
<dbReference type="AlphaFoldDB" id="A0A9D5X2Z2"/>
<gene>
    <name evidence="4" type="ORF">HXK24_02035</name>
</gene>
<dbReference type="InterPro" id="IPR039069">
    <property type="entry name" value="CE7"/>
</dbReference>
<dbReference type="InterPro" id="IPR008391">
    <property type="entry name" value="AXE1_dom"/>
</dbReference>
<dbReference type="GO" id="GO:0052689">
    <property type="term" value="F:carboxylic ester hydrolase activity"/>
    <property type="evidence" value="ECO:0007669"/>
    <property type="project" value="TreeGrafter"/>
</dbReference>
<feature type="binding site" evidence="2">
    <location>
        <position position="95"/>
    </location>
    <ligand>
        <name>substrate</name>
    </ligand>
</feature>
<dbReference type="SUPFAM" id="SSF53474">
    <property type="entry name" value="alpha/beta-Hydrolases"/>
    <property type="match status" value="1"/>
</dbReference>
<evidence type="ECO:0000259" key="3">
    <source>
        <dbReference type="Pfam" id="PF05448"/>
    </source>
</evidence>
<feature type="active site" description="Charge relay system" evidence="1">
    <location>
        <position position="306"/>
    </location>
</feature>
<accession>A0A9D5X2Z2</accession>
<dbReference type="InterPro" id="IPR029058">
    <property type="entry name" value="AB_hydrolase_fold"/>
</dbReference>
<dbReference type="Gene3D" id="3.40.50.1820">
    <property type="entry name" value="alpha/beta hydrolase"/>
    <property type="match status" value="1"/>
</dbReference>
<evidence type="ECO:0000313" key="5">
    <source>
        <dbReference type="Proteomes" id="UP000787322"/>
    </source>
</evidence>
<proteinExistence type="predicted"/>
<comment type="caution">
    <text evidence="4">The sequence shown here is derived from an EMBL/GenBank/DDBJ whole genome shotgun (WGS) entry which is preliminary data.</text>
</comment>